<feature type="compositionally biased region" description="Basic and acidic residues" evidence="5">
    <location>
        <begin position="312"/>
        <end position="324"/>
    </location>
</feature>
<keyword evidence="2" id="KW-0238">DNA-binding</keyword>
<dbReference type="SUPFAM" id="SSF101941">
    <property type="entry name" value="NAC domain"/>
    <property type="match status" value="1"/>
</dbReference>
<accession>A0ABU6Q3T4</accession>
<feature type="region of interest" description="Disordered" evidence="5">
    <location>
        <begin position="292"/>
        <end position="342"/>
    </location>
</feature>
<dbReference type="EMBL" id="JASCZI010000004">
    <property type="protein sequence ID" value="MED6106160.1"/>
    <property type="molecule type" value="Genomic_DNA"/>
</dbReference>
<feature type="region of interest" description="Disordered" evidence="5">
    <location>
        <begin position="1"/>
        <end position="49"/>
    </location>
</feature>
<reference evidence="7 8" key="1">
    <citation type="journal article" date="2023" name="Plants (Basel)">
        <title>Bridging the Gap: Combining Genomics and Transcriptomics Approaches to Understand Stylosanthes scabra, an Orphan Legume from the Brazilian Caatinga.</title>
        <authorList>
            <person name="Ferreira-Neto J.R.C."/>
            <person name="da Silva M.D."/>
            <person name="Binneck E."/>
            <person name="de Melo N.F."/>
            <person name="da Silva R.H."/>
            <person name="de Melo A.L.T.M."/>
            <person name="Pandolfi V."/>
            <person name="Bustamante F.O."/>
            <person name="Brasileiro-Vidal A.C."/>
            <person name="Benko-Iseppon A.M."/>
        </authorList>
    </citation>
    <scope>NUCLEOTIDE SEQUENCE [LARGE SCALE GENOMIC DNA]</scope>
    <source>
        <tissue evidence="7">Leaves</tissue>
    </source>
</reference>
<evidence type="ECO:0000313" key="7">
    <source>
        <dbReference type="EMBL" id="MED6106160.1"/>
    </source>
</evidence>
<feature type="compositionally biased region" description="Acidic residues" evidence="5">
    <location>
        <begin position="419"/>
        <end position="442"/>
    </location>
</feature>
<dbReference type="Pfam" id="PF02365">
    <property type="entry name" value="NAM"/>
    <property type="match status" value="1"/>
</dbReference>
<evidence type="ECO:0000256" key="5">
    <source>
        <dbReference type="SAM" id="MobiDB-lite"/>
    </source>
</evidence>
<evidence type="ECO:0000256" key="1">
    <source>
        <dbReference type="ARBA" id="ARBA00023015"/>
    </source>
</evidence>
<dbReference type="InterPro" id="IPR003441">
    <property type="entry name" value="NAC-dom"/>
</dbReference>
<name>A0ABU6Q3T4_9FABA</name>
<feature type="region of interest" description="Disordered" evidence="5">
    <location>
        <begin position="72"/>
        <end position="105"/>
    </location>
</feature>
<evidence type="ECO:0000256" key="2">
    <source>
        <dbReference type="ARBA" id="ARBA00023125"/>
    </source>
</evidence>
<evidence type="ECO:0000259" key="6">
    <source>
        <dbReference type="PROSITE" id="PS51005"/>
    </source>
</evidence>
<evidence type="ECO:0000256" key="4">
    <source>
        <dbReference type="ARBA" id="ARBA00023242"/>
    </source>
</evidence>
<dbReference type="PANTHER" id="PTHR31719">
    <property type="entry name" value="NAC TRANSCRIPTION FACTOR 56"/>
    <property type="match status" value="1"/>
</dbReference>
<keyword evidence="8" id="KW-1185">Reference proteome</keyword>
<evidence type="ECO:0000313" key="8">
    <source>
        <dbReference type="Proteomes" id="UP001341840"/>
    </source>
</evidence>
<gene>
    <name evidence="7" type="ORF">PIB30_002051</name>
</gene>
<dbReference type="Proteomes" id="UP001341840">
    <property type="component" value="Unassembled WGS sequence"/>
</dbReference>
<sequence>MGNENSTGSSASDETQNFPRKKLWRPPTRAEEVVYSEQRRKKPLSNDDAFNSFIKRGKHKFRSMATFATRRREEDISHTSPDVANNPIQAVKNSSVNNNDDQKDNNFSDFIKHTKKKFRTTSIVGRNSSVKRGNLPSSASKSFKPSDEELIQDFLLNKINGKPLPSHGTILECQLYGIEKNPWEIWKENIGDSYDGKDLYFFTMLKRKSPRSTRMVRTIGLGSWEAEDTGKKILSSKTNELIGLRKRYRFEKSHTNHDGAWILHEYIIHSSLLPNPSFENNYVLCRFRKNKDADGQPHQQPEKRVSKKRKRVVLETEATDREPNVNDNAGIGESAEQSMNRDERIEIQNEPTSQTDNNGDEKMNKIQQELITKPSENNGDEKMDRIHQQELTNPLENNGDEIMVKAVETKNGIEQYCEEEGEDDDDNNHDDNDNDDGSDNDNNESWAEAFAKQLIEINKDWFIPNNDVPMIPNIFPNYLSPKRFK</sequence>
<evidence type="ECO:0000256" key="3">
    <source>
        <dbReference type="ARBA" id="ARBA00023163"/>
    </source>
</evidence>
<feature type="compositionally biased region" description="Polar residues" evidence="5">
    <location>
        <begin position="78"/>
        <end position="99"/>
    </location>
</feature>
<comment type="caution">
    <text evidence="7">The sequence shown here is derived from an EMBL/GenBank/DDBJ whole genome shotgun (WGS) entry which is preliminary data.</text>
</comment>
<protein>
    <recommendedName>
        <fullName evidence="6">NAC domain-containing protein</fullName>
    </recommendedName>
</protein>
<feature type="compositionally biased region" description="Polar residues" evidence="5">
    <location>
        <begin position="1"/>
        <end position="18"/>
    </location>
</feature>
<proteinExistence type="predicted"/>
<keyword evidence="1" id="KW-0805">Transcription regulation</keyword>
<keyword evidence="3" id="KW-0804">Transcription</keyword>
<keyword evidence="4" id="KW-0539">Nucleus</keyword>
<feature type="compositionally biased region" description="Basic and acidic residues" evidence="5">
    <location>
        <begin position="292"/>
        <end position="304"/>
    </location>
</feature>
<dbReference type="Gene3D" id="2.170.150.80">
    <property type="entry name" value="NAC domain"/>
    <property type="match status" value="1"/>
</dbReference>
<feature type="region of interest" description="Disordered" evidence="5">
    <location>
        <begin position="419"/>
        <end position="445"/>
    </location>
</feature>
<feature type="domain" description="NAC" evidence="6">
    <location>
        <begin position="137"/>
        <end position="290"/>
    </location>
</feature>
<dbReference type="InterPro" id="IPR036093">
    <property type="entry name" value="NAC_dom_sf"/>
</dbReference>
<organism evidence="7 8">
    <name type="scientific">Stylosanthes scabra</name>
    <dbReference type="NCBI Taxonomy" id="79078"/>
    <lineage>
        <taxon>Eukaryota</taxon>
        <taxon>Viridiplantae</taxon>
        <taxon>Streptophyta</taxon>
        <taxon>Embryophyta</taxon>
        <taxon>Tracheophyta</taxon>
        <taxon>Spermatophyta</taxon>
        <taxon>Magnoliopsida</taxon>
        <taxon>eudicotyledons</taxon>
        <taxon>Gunneridae</taxon>
        <taxon>Pentapetalae</taxon>
        <taxon>rosids</taxon>
        <taxon>fabids</taxon>
        <taxon>Fabales</taxon>
        <taxon>Fabaceae</taxon>
        <taxon>Papilionoideae</taxon>
        <taxon>50 kb inversion clade</taxon>
        <taxon>dalbergioids sensu lato</taxon>
        <taxon>Dalbergieae</taxon>
        <taxon>Pterocarpus clade</taxon>
        <taxon>Stylosanthes</taxon>
    </lineage>
</organism>
<dbReference type="PROSITE" id="PS51005">
    <property type="entry name" value="NAC"/>
    <property type="match status" value="1"/>
</dbReference>
<dbReference type="PANTHER" id="PTHR31719:SF164">
    <property type="entry name" value="NAC DOMAIN-CONTAINING PROTEIN"/>
    <property type="match status" value="1"/>
</dbReference>